<feature type="domain" description="Flagellar M-ring C-terminal" evidence="13">
    <location>
        <begin position="262"/>
        <end position="403"/>
    </location>
</feature>
<dbReference type="PANTHER" id="PTHR30046:SF0">
    <property type="entry name" value="FLAGELLAR M-RING PROTEIN"/>
    <property type="match status" value="1"/>
</dbReference>
<evidence type="ECO:0000256" key="11">
    <source>
        <dbReference type="SAM" id="Phobius"/>
    </source>
</evidence>
<dbReference type="InterPro" id="IPR000067">
    <property type="entry name" value="FlgMring_FliF"/>
</dbReference>
<evidence type="ECO:0000256" key="3">
    <source>
        <dbReference type="ARBA" id="ARBA00007971"/>
    </source>
</evidence>
<comment type="function">
    <text evidence="9">The M ring may be actively involved in energy transduction.</text>
</comment>
<evidence type="ECO:0000256" key="8">
    <source>
        <dbReference type="ARBA" id="ARBA00023143"/>
    </source>
</evidence>
<reference evidence="14 15" key="1">
    <citation type="submission" date="2023-05" db="EMBL/GenBank/DDBJ databases">
        <title>Rombocin, a short stable natural nisin variant, displays selective antimicrobial activity against Listeria monocytogenes and employs dual mode of action to kill target bacterial strains.</title>
        <authorList>
            <person name="Wambui J."/>
            <person name="Stephan R."/>
            <person name="Kuipers O.P."/>
        </authorList>
    </citation>
    <scope>NUCLEOTIDE SEQUENCE [LARGE SCALE GENOMIC DNA]</scope>
    <source>
        <strain evidence="14 15">RC002</strain>
    </source>
</reference>
<dbReference type="Pfam" id="PF08345">
    <property type="entry name" value="YscJ_FliF_C"/>
    <property type="match status" value="1"/>
</dbReference>
<evidence type="ECO:0000256" key="4">
    <source>
        <dbReference type="ARBA" id="ARBA00022475"/>
    </source>
</evidence>
<keyword evidence="8 9" id="KW-0975">Bacterial flagellum</keyword>
<keyword evidence="5 11" id="KW-0812">Transmembrane</keyword>
<dbReference type="PANTHER" id="PTHR30046">
    <property type="entry name" value="FLAGELLAR M-RING PROTEIN"/>
    <property type="match status" value="1"/>
</dbReference>
<evidence type="ECO:0000256" key="5">
    <source>
        <dbReference type="ARBA" id="ARBA00022692"/>
    </source>
</evidence>
<feature type="region of interest" description="Disordered" evidence="10">
    <location>
        <begin position="295"/>
        <end position="336"/>
    </location>
</feature>
<dbReference type="InterPro" id="IPR006182">
    <property type="entry name" value="FliF_N_dom"/>
</dbReference>
<comment type="subcellular location">
    <subcellularLocation>
        <location evidence="1 9">Bacterial flagellum basal body</location>
    </subcellularLocation>
    <subcellularLocation>
        <location evidence="2">Cell membrane</location>
        <topology evidence="2">Multi-pass membrane protein</topology>
    </subcellularLocation>
</comment>
<organism evidence="14 15">
    <name type="scientific">Romboutsia sedimentorum</name>
    <dbReference type="NCBI Taxonomy" id="1368474"/>
    <lineage>
        <taxon>Bacteria</taxon>
        <taxon>Bacillati</taxon>
        <taxon>Bacillota</taxon>
        <taxon>Clostridia</taxon>
        <taxon>Peptostreptococcales</taxon>
        <taxon>Peptostreptococcaceae</taxon>
        <taxon>Romboutsia</taxon>
    </lineage>
</organism>
<evidence type="ECO:0000259" key="13">
    <source>
        <dbReference type="Pfam" id="PF08345"/>
    </source>
</evidence>
<feature type="domain" description="Flagellar M-ring N-terminal" evidence="12">
    <location>
        <begin position="51"/>
        <end position="222"/>
    </location>
</feature>
<evidence type="ECO:0000256" key="9">
    <source>
        <dbReference type="PIRNR" id="PIRNR004862"/>
    </source>
</evidence>
<dbReference type="InterPro" id="IPR045851">
    <property type="entry name" value="AMP-bd_C_sf"/>
</dbReference>
<feature type="transmembrane region" description="Helical" evidence="11">
    <location>
        <begin position="426"/>
        <end position="446"/>
    </location>
</feature>
<evidence type="ECO:0000256" key="7">
    <source>
        <dbReference type="ARBA" id="ARBA00023136"/>
    </source>
</evidence>
<keyword evidence="14" id="KW-0282">Flagellum</keyword>
<gene>
    <name evidence="14" type="primary">fliF</name>
    <name evidence="14" type="ORF">QOZ84_03890</name>
</gene>
<dbReference type="EMBL" id="JASKYM010000001">
    <property type="protein sequence ID" value="MDK2562680.1"/>
    <property type="molecule type" value="Genomic_DNA"/>
</dbReference>
<sequence length="515" mass="57149">MNVKEIMQKAKDFIGDKKQQFKELKKEKKIAIIIGVIAIILAMVFGIIYVQNDKYKVLFSGLDSNDAKAITTELESRKIESKVEGNSIYVPKEQVDKLRLELSSSISNGSKGFEIMDEGSSFGMTDEEFEIKKQRMVQGEIEKTIKTFPQVEDARVHITQGEESVFAKESVPGKAAVYINLKPGSNLEPSQIRSVMSLISASTPNIPKQNIEVIDQNMNLLSEGLFDEKGKVNSTNSSAVDIARNAEKGLSKDLEKSIVSLLEPIFGKGKVKATVNADLNFDSSEKTELIVDPNKVIKNESRSDNKSTEEGKTGGAVDNNMNNVGNGQKGTNETKEEKIEYEVGKVETKTVKAQGELNKITASVAIDGDLDSGTIKDVKDMVSNTIGMQKDRGDDVAVVGMNFGMNDKPTGLTESQKMEKMLKTTAYVVGGLLLLIAIAIMIMFIIKKRNKNKDDEFDENSEIDMINQKLEEMENNRLNNIEEDEENITLEEEVKIYASENPDQVTELINSWLNE</sequence>
<keyword evidence="6 11" id="KW-1133">Transmembrane helix</keyword>
<protein>
    <recommendedName>
        <fullName evidence="9">Flagellar M-ring protein</fullName>
    </recommendedName>
</protein>
<dbReference type="NCBIfam" id="TIGR00206">
    <property type="entry name" value="fliF"/>
    <property type="match status" value="1"/>
</dbReference>
<evidence type="ECO:0000256" key="6">
    <source>
        <dbReference type="ARBA" id="ARBA00022989"/>
    </source>
</evidence>
<keyword evidence="15" id="KW-1185">Reference proteome</keyword>
<dbReference type="InterPro" id="IPR013556">
    <property type="entry name" value="Flag_M-ring_C"/>
</dbReference>
<feature type="compositionally biased region" description="Basic and acidic residues" evidence="10">
    <location>
        <begin position="295"/>
        <end position="312"/>
    </location>
</feature>
<evidence type="ECO:0000256" key="2">
    <source>
        <dbReference type="ARBA" id="ARBA00004651"/>
    </source>
</evidence>
<accession>A0ABT7E6X3</accession>
<evidence type="ECO:0000259" key="12">
    <source>
        <dbReference type="Pfam" id="PF01514"/>
    </source>
</evidence>
<evidence type="ECO:0000256" key="10">
    <source>
        <dbReference type="SAM" id="MobiDB-lite"/>
    </source>
</evidence>
<dbReference type="RefSeq" id="WP_284131644.1">
    <property type="nucleotide sequence ID" value="NZ_JASKYM010000001.1"/>
</dbReference>
<feature type="transmembrane region" description="Helical" evidence="11">
    <location>
        <begin position="30"/>
        <end position="50"/>
    </location>
</feature>
<dbReference type="Pfam" id="PF01514">
    <property type="entry name" value="YscJ_FliF"/>
    <property type="match status" value="1"/>
</dbReference>
<name>A0ABT7E6X3_9FIRM</name>
<feature type="compositionally biased region" description="Polar residues" evidence="10">
    <location>
        <begin position="319"/>
        <end position="331"/>
    </location>
</feature>
<proteinExistence type="inferred from homology"/>
<keyword evidence="4" id="KW-1003">Cell membrane</keyword>
<evidence type="ECO:0000313" key="15">
    <source>
        <dbReference type="Proteomes" id="UP001301012"/>
    </source>
</evidence>
<evidence type="ECO:0000313" key="14">
    <source>
        <dbReference type="EMBL" id="MDK2562680.1"/>
    </source>
</evidence>
<dbReference type="Proteomes" id="UP001301012">
    <property type="component" value="Unassembled WGS sequence"/>
</dbReference>
<keyword evidence="14" id="KW-0966">Cell projection</keyword>
<evidence type="ECO:0000256" key="1">
    <source>
        <dbReference type="ARBA" id="ARBA00004117"/>
    </source>
</evidence>
<comment type="caution">
    <text evidence="14">The sequence shown here is derived from an EMBL/GenBank/DDBJ whole genome shotgun (WGS) entry which is preliminary data.</text>
</comment>
<dbReference type="Gene3D" id="3.30.300.30">
    <property type="match status" value="1"/>
</dbReference>
<dbReference type="InterPro" id="IPR043427">
    <property type="entry name" value="YscJ/FliF"/>
</dbReference>
<keyword evidence="7 11" id="KW-0472">Membrane</keyword>
<dbReference type="PRINTS" id="PR01009">
    <property type="entry name" value="FLGMRINGFLIF"/>
</dbReference>
<comment type="similarity">
    <text evidence="3 9">Belongs to the FliF family.</text>
</comment>
<dbReference type="PIRSF" id="PIRSF004862">
    <property type="entry name" value="FliF"/>
    <property type="match status" value="1"/>
</dbReference>
<keyword evidence="14" id="KW-0969">Cilium</keyword>